<dbReference type="EMBL" id="CM056817">
    <property type="protein sequence ID" value="KAJ8620001.1"/>
    <property type="molecule type" value="Genomic_DNA"/>
</dbReference>
<gene>
    <name evidence="1" type="ORF">MRB53_028530</name>
</gene>
<dbReference type="Proteomes" id="UP001234297">
    <property type="component" value="Chromosome 9"/>
</dbReference>
<sequence length="125" mass="14159">MSLCLINIKIYMEPHPTTNRQSCFKHQILTKPNKNYKISQSSQKKGTHEVSGHFDTIWPNFNPPTAERELPTATMSKTSNLRSEPMDGLKIPLKGSMSNFKSNRHRLTIHQLSNGEIKPTGGENL</sequence>
<keyword evidence="2" id="KW-1185">Reference proteome</keyword>
<organism evidence="1 2">
    <name type="scientific">Persea americana</name>
    <name type="common">Avocado</name>
    <dbReference type="NCBI Taxonomy" id="3435"/>
    <lineage>
        <taxon>Eukaryota</taxon>
        <taxon>Viridiplantae</taxon>
        <taxon>Streptophyta</taxon>
        <taxon>Embryophyta</taxon>
        <taxon>Tracheophyta</taxon>
        <taxon>Spermatophyta</taxon>
        <taxon>Magnoliopsida</taxon>
        <taxon>Magnoliidae</taxon>
        <taxon>Laurales</taxon>
        <taxon>Lauraceae</taxon>
        <taxon>Persea</taxon>
    </lineage>
</organism>
<protein>
    <submittedName>
        <fullName evidence="1">Uncharacterized protein</fullName>
    </submittedName>
</protein>
<evidence type="ECO:0000313" key="2">
    <source>
        <dbReference type="Proteomes" id="UP001234297"/>
    </source>
</evidence>
<accession>A0ACC2KG69</accession>
<evidence type="ECO:0000313" key="1">
    <source>
        <dbReference type="EMBL" id="KAJ8620001.1"/>
    </source>
</evidence>
<name>A0ACC2KG69_PERAE</name>
<reference evidence="1 2" key="1">
    <citation type="journal article" date="2022" name="Hortic Res">
        <title>A haplotype resolved chromosomal level avocado genome allows analysis of novel avocado genes.</title>
        <authorList>
            <person name="Nath O."/>
            <person name="Fletcher S.J."/>
            <person name="Hayward A."/>
            <person name="Shaw L.M."/>
            <person name="Masouleh A.K."/>
            <person name="Furtado A."/>
            <person name="Henry R.J."/>
            <person name="Mitter N."/>
        </authorList>
    </citation>
    <scope>NUCLEOTIDE SEQUENCE [LARGE SCALE GENOMIC DNA]</scope>
    <source>
        <strain evidence="2">cv. Hass</strain>
    </source>
</reference>
<comment type="caution">
    <text evidence="1">The sequence shown here is derived from an EMBL/GenBank/DDBJ whole genome shotgun (WGS) entry which is preliminary data.</text>
</comment>
<proteinExistence type="predicted"/>